<keyword evidence="2" id="KW-1185">Reference proteome</keyword>
<dbReference type="GO" id="GO:0004497">
    <property type="term" value="F:monooxygenase activity"/>
    <property type="evidence" value="ECO:0007669"/>
    <property type="project" value="UniProtKB-KW"/>
</dbReference>
<gene>
    <name evidence="1" type="ORF">C3E79_03670</name>
</gene>
<sequence length="110" mass="12865">MILINVKFQPLPEHVENFRELVADFTDGSRAEEGNLFFDWYRSEEDPNEYLLVEAYVDGAAKAHVTSPHFRAAQEYLPKLLTKTPQVINHQIDGKTEWDELVEFRVEQSR</sequence>
<dbReference type="Pfam" id="PF03992">
    <property type="entry name" value="ABM"/>
    <property type="match status" value="1"/>
</dbReference>
<dbReference type="Gene3D" id="3.30.70.100">
    <property type="match status" value="1"/>
</dbReference>
<evidence type="ECO:0000313" key="1">
    <source>
        <dbReference type="EMBL" id="AWB83695.1"/>
    </source>
</evidence>
<dbReference type="SUPFAM" id="SSF54909">
    <property type="entry name" value="Dimeric alpha+beta barrel"/>
    <property type="match status" value="1"/>
</dbReference>
<dbReference type="InterPro" id="IPR007138">
    <property type="entry name" value="ABM_dom"/>
</dbReference>
<name>A0A2S0WD48_9CORY</name>
<dbReference type="PANTHER" id="PTHR33336">
    <property type="entry name" value="QUINOL MONOOXYGENASE YGIN-RELATED"/>
    <property type="match status" value="1"/>
</dbReference>
<dbReference type="PANTHER" id="PTHR33336:SF3">
    <property type="entry name" value="ABM DOMAIN-CONTAINING PROTEIN"/>
    <property type="match status" value="1"/>
</dbReference>
<dbReference type="InterPro" id="IPR050744">
    <property type="entry name" value="AI-2_Isomerase_LsrG"/>
</dbReference>
<dbReference type="KEGG" id="clia:C3E79_03670"/>
<keyword evidence="1" id="KW-0503">Monooxygenase</keyword>
<dbReference type="PROSITE" id="PS51725">
    <property type="entry name" value="ABM"/>
    <property type="match status" value="1"/>
</dbReference>
<reference evidence="2" key="1">
    <citation type="submission" date="2018-01" db="EMBL/GenBank/DDBJ databases">
        <authorList>
            <person name="Li J."/>
        </authorList>
    </citation>
    <scope>NUCLEOTIDE SEQUENCE [LARGE SCALE GENOMIC DNA]</scope>
    <source>
        <strain evidence="2">2184</strain>
    </source>
</reference>
<dbReference type="RefSeq" id="WP_108403683.1">
    <property type="nucleotide sequence ID" value="NZ_CP026948.1"/>
</dbReference>
<evidence type="ECO:0000313" key="2">
    <source>
        <dbReference type="Proteomes" id="UP000244754"/>
    </source>
</evidence>
<dbReference type="EMBL" id="CP026948">
    <property type="protein sequence ID" value="AWB83695.1"/>
    <property type="molecule type" value="Genomic_DNA"/>
</dbReference>
<protein>
    <submittedName>
        <fullName evidence="1">Antibiotic biosynthesis monooxygenase</fullName>
    </submittedName>
</protein>
<keyword evidence="1" id="KW-0560">Oxidoreductase</keyword>
<dbReference type="OrthoDB" id="8452260at2"/>
<accession>A0A2S0WD48</accession>
<dbReference type="AlphaFoldDB" id="A0A2S0WD48"/>
<organism evidence="1 2">
    <name type="scientific">Corynebacterium liangguodongii</name>
    <dbReference type="NCBI Taxonomy" id="2079535"/>
    <lineage>
        <taxon>Bacteria</taxon>
        <taxon>Bacillati</taxon>
        <taxon>Actinomycetota</taxon>
        <taxon>Actinomycetes</taxon>
        <taxon>Mycobacteriales</taxon>
        <taxon>Corynebacteriaceae</taxon>
        <taxon>Corynebacterium</taxon>
    </lineage>
</organism>
<dbReference type="Proteomes" id="UP000244754">
    <property type="component" value="Chromosome"/>
</dbReference>
<proteinExistence type="predicted"/>
<dbReference type="InterPro" id="IPR011008">
    <property type="entry name" value="Dimeric_a/b-barrel"/>
</dbReference>